<dbReference type="AlphaFoldDB" id="A0A380MUV4"/>
<keyword evidence="3" id="KW-0808">Transferase</keyword>
<evidence type="ECO:0000256" key="1">
    <source>
        <dbReference type="ARBA" id="ARBA00038494"/>
    </source>
</evidence>
<sequence length="211" mass="23918">MTIDIAEKYSNVKIVRGDFIGFGATKNSAIEVAKYDWIFALDADEQPNEALLADIQSIPFSQSSIVYRVNRCNYYRAKAIQHSGWAPDYLIRLFNRQFTKFNNKLVHEAIIIPEAANVVTLKGQLNHYGCNGAEDLIAKMQHYSRLYAESYQGKKKSSISKALVHGSGAFFKTYFLKRGFLDGKEGFIIAAANGISKYYRYIKLMEINNSN</sequence>
<dbReference type="Proteomes" id="UP000254601">
    <property type="component" value="Unassembled WGS sequence"/>
</dbReference>
<gene>
    <name evidence="3" type="ORF">NCTC13337_01672</name>
</gene>
<dbReference type="SUPFAM" id="SSF53448">
    <property type="entry name" value="Nucleotide-diphospho-sugar transferases"/>
    <property type="match status" value="1"/>
</dbReference>
<evidence type="ECO:0000313" key="3">
    <source>
        <dbReference type="EMBL" id="SUO95974.1"/>
    </source>
</evidence>
<feature type="domain" description="Glycosyltransferase 2-like" evidence="2">
    <location>
        <begin position="2"/>
        <end position="55"/>
    </location>
</feature>
<dbReference type="PANTHER" id="PTHR43630:SF2">
    <property type="entry name" value="GLYCOSYLTRANSFERASE"/>
    <property type="match status" value="1"/>
</dbReference>
<protein>
    <submittedName>
        <fullName evidence="3">Glycosyl transferase family 2</fullName>
    </submittedName>
</protein>
<organism evidence="3 4">
    <name type="scientific">Suttonella ornithocola</name>
    <dbReference type="NCBI Taxonomy" id="279832"/>
    <lineage>
        <taxon>Bacteria</taxon>
        <taxon>Pseudomonadati</taxon>
        <taxon>Pseudomonadota</taxon>
        <taxon>Gammaproteobacteria</taxon>
        <taxon>Cardiobacteriales</taxon>
        <taxon>Cardiobacteriaceae</taxon>
        <taxon>Suttonella</taxon>
    </lineage>
</organism>
<evidence type="ECO:0000313" key="4">
    <source>
        <dbReference type="Proteomes" id="UP000254601"/>
    </source>
</evidence>
<comment type="similarity">
    <text evidence="1">Belongs to the glycosyltransferase 2 family. WaaE/KdtX subfamily.</text>
</comment>
<dbReference type="Pfam" id="PF00535">
    <property type="entry name" value="Glycos_transf_2"/>
    <property type="match status" value="1"/>
</dbReference>
<dbReference type="InterPro" id="IPR029044">
    <property type="entry name" value="Nucleotide-diphossugar_trans"/>
</dbReference>
<dbReference type="EMBL" id="UHIC01000001">
    <property type="protein sequence ID" value="SUO95974.1"/>
    <property type="molecule type" value="Genomic_DNA"/>
</dbReference>
<dbReference type="Gene3D" id="3.90.550.10">
    <property type="entry name" value="Spore Coat Polysaccharide Biosynthesis Protein SpsA, Chain A"/>
    <property type="match status" value="1"/>
</dbReference>
<name>A0A380MUV4_9GAMM</name>
<keyword evidence="4" id="KW-1185">Reference proteome</keyword>
<dbReference type="GO" id="GO:0016740">
    <property type="term" value="F:transferase activity"/>
    <property type="evidence" value="ECO:0007669"/>
    <property type="project" value="UniProtKB-KW"/>
</dbReference>
<proteinExistence type="inferred from homology"/>
<evidence type="ECO:0000259" key="2">
    <source>
        <dbReference type="Pfam" id="PF00535"/>
    </source>
</evidence>
<dbReference type="PANTHER" id="PTHR43630">
    <property type="entry name" value="POLY-BETA-1,6-N-ACETYL-D-GLUCOSAMINE SYNTHASE"/>
    <property type="match status" value="1"/>
</dbReference>
<dbReference type="CDD" id="cd02511">
    <property type="entry name" value="Beta4Glucosyltransferase"/>
    <property type="match status" value="1"/>
</dbReference>
<dbReference type="InterPro" id="IPR001173">
    <property type="entry name" value="Glyco_trans_2-like"/>
</dbReference>
<accession>A0A380MUV4</accession>
<reference evidence="3 4" key="1">
    <citation type="submission" date="2018-06" db="EMBL/GenBank/DDBJ databases">
        <authorList>
            <consortium name="Pathogen Informatics"/>
            <person name="Doyle S."/>
        </authorList>
    </citation>
    <scope>NUCLEOTIDE SEQUENCE [LARGE SCALE GENOMIC DNA]</scope>
    <source>
        <strain evidence="3 4">NCTC13337</strain>
    </source>
</reference>